<sequence>MDELTMKKIGARLDQLEQKIEFQDQVTADLVTQIEAMRSLLMKMIEEHGGSSELLFDIDFSILKQDLGAEDKINIGLLLMKVTKDCAAGLPEPSLNEFHYQLLQAMKVSEEHKDDFSLEISKRLLAECIKDSQGDQRQVVNEVFSKQK</sequence>
<keyword evidence="2" id="KW-1185">Reference proteome</keyword>
<protein>
    <submittedName>
        <fullName evidence="1">Uncharacterized protein</fullName>
    </submittedName>
</protein>
<name>A0ABN8BFT4_9LACO</name>
<evidence type="ECO:0000313" key="2">
    <source>
        <dbReference type="Proteomes" id="UP000789707"/>
    </source>
</evidence>
<dbReference type="EMBL" id="CAKKNS010000003">
    <property type="protein sequence ID" value="CAH0416575.1"/>
    <property type="molecule type" value="Genomic_DNA"/>
</dbReference>
<comment type="caution">
    <text evidence="1">The sequence shown here is derived from an EMBL/GenBank/DDBJ whole genome shotgun (WGS) entry which is preliminary data.</text>
</comment>
<dbReference type="RefSeq" id="WP_230096633.1">
    <property type="nucleotide sequence ID" value="NZ_CAKKNS010000003.1"/>
</dbReference>
<reference evidence="1 2" key="1">
    <citation type="submission" date="2021-11" db="EMBL/GenBank/DDBJ databases">
        <authorList>
            <person name="Depoorter E."/>
        </authorList>
    </citation>
    <scope>NUCLEOTIDE SEQUENCE [LARGE SCALE GENOMIC DNA]</scope>
    <source>
        <strain evidence="1 2">LMG 24289</strain>
    </source>
</reference>
<dbReference type="Proteomes" id="UP000789707">
    <property type="component" value="Unassembled WGS sequence"/>
</dbReference>
<accession>A0ABN8BFT4</accession>
<proteinExistence type="predicted"/>
<evidence type="ECO:0000313" key="1">
    <source>
        <dbReference type="EMBL" id="CAH0416575.1"/>
    </source>
</evidence>
<organism evidence="1 2">
    <name type="scientific">Periweissella fabaria</name>
    <dbReference type="NCBI Taxonomy" id="546157"/>
    <lineage>
        <taxon>Bacteria</taxon>
        <taxon>Bacillati</taxon>
        <taxon>Bacillota</taxon>
        <taxon>Bacilli</taxon>
        <taxon>Lactobacillales</taxon>
        <taxon>Lactobacillaceae</taxon>
        <taxon>Periweissella</taxon>
    </lineage>
</organism>
<gene>
    <name evidence="1" type="ORF">WFA24289_00879</name>
</gene>